<feature type="domain" description="Protein kinase" evidence="10">
    <location>
        <begin position="75"/>
        <end position="483"/>
    </location>
</feature>
<evidence type="ECO:0000256" key="9">
    <source>
        <dbReference type="SAM" id="Phobius"/>
    </source>
</evidence>
<dbReference type="PROSITE" id="PS00107">
    <property type="entry name" value="PROTEIN_KINASE_ATP"/>
    <property type="match status" value="1"/>
</dbReference>
<dbReference type="Gene3D" id="1.20.58.1040">
    <property type="match status" value="1"/>
</dbReference>
<dbReference type="PANTHER" id="PTHR12001">
    <property type="entry name" value="GERANYLGERANYL PYROPHOSPHATE SYNTHASE"/>
    <property type="match status" value="1"/>
</dbReference>
<dbReference type="InterPro" id="IPR001245">
    <property type="entry name" value="Ser-Thr/Tyr_kinase_cat_dom"/>
</dbReference>
<evidence type="ECO:0000256" key="8">
    <source>
        <dbReference type="PROSITE-ProRule" id="PRU10141"/>
    </source>
</evidence>
<protein>
    <recommendedName>
        <fullName evidence="10">Protein kinase domain-containing protein</fullName>
    </recommendedName>
</protein>
<feature type="transmembrane region" description="Helical" evidence="9">
    <location>
        <begin position="7"/>
        <end position="30"/>
    </location>
</feature>
<evidence type="ECO:0000256" key="1">
    <source>
        <dbReference type="ARBA" id="ARBA00001946"/>
    </source>
</evidence>
<dbReference type="Gene3D" id="1.10.600.10">
    <property type="entry name" value="Farnesyl Diphosphate Synthase"/>
    <property type="match status" value="1"/>
</dbReference>
<dbReference type="InterPro" id="IPR017441">
    <property type="entry name" value="Protein_kinase_ATP_BS"/>
</dbReference>
<dbReference type="Pfam" id="PF07714">
    <property type="entry name" value="PK_Tyr_Ser-Thr"/>
    <property type="match status" value="1"/>
</dbReference>
<keyword evidence="3" id="KW-0808">Transferase</keyword>
<proteinExistence type="inferred from homology"/>
<evidence type="ECO:0000256" key="6">
    <source>
        <dbReference type="ARBA" id="ARBA00022842"/>
    </source>
</evidence>
<evidence type="ECO:0000256" key="3">
    <source>
        <dbReference type="ARBA" id="ARBA00022679"/>
    </source>
</evidence>
<evidence type="ECO:0000313" key="11">
    <source>
        <dbReference type="EMBL" id="KAG5381237.1"/>
    </source>
</evidence>
<name>A0ABQ7L4R0_BRACM</name>
<dbReference type="InterPro" id="IPR011009">
    <property type="entry name" value="Kinase-like_dom_sf"/>
</dbReference>
<dbReference type="NCBIfam" id="TIGR02749">
    <property type="entry name" value="prenyl_cyano"/>
    <property type="match status" value="1"/>
</dbReference>
<keyword evidence="7" id="KW-0414">Isoprene biosynthesis</keyword>
<keyword evidence="8" id="KW-0547">Nucleotide-binding</keyword>
<accession>A0ABQ7L4R0</accession>
<dbReference type="SFLD" id="SFLDS00005">
    <property type="entry name" value="Isoprenoid_Synthase_Type_I"/>
    <property type="match status" value="1"/>
</dbReference>
<evidence type="ECO:0000313" key="12">
    <source>
        <dbReference type="Proteomes" id="UP000823674"/>
    </source>
</evidence>
<dbReference type="PROSITE" id="PS00444">
    <property type="entry name" value="POLYPRENYL_SYNTHASE_2"/>
    <property type="match status" value="1"/>
</dbReference>
<dbReference type="InterPro" id="IPR008949">
    <property type="entry name" value="Isoprenoid_synthase_dom_sf"/>
</dbReference>
<keyword evidence="5" id="KW-0732">Signal</keyword>
<organism evidence="11 12">
    <name type="scientific">Brassica rapa subsp. trilocularis</name>
    <dbReference type="NCBI Taxonomy" id="1813537"/>
    <lineage>
        <taxon>Eukaryota</taxon>
        <taxon>Viridiplantae</taxon>
        <taxon>Streptophyta</taxon>
        <taxon>Embryophyta</taxon>
        <taxon>Tracheophyta</taxon>
        <taxon>Spermatophyta</taxon>
        <taxon>Magnoliopsida</taxon>
        <taxon>eudicotyledons</taxon>
        <taxon>Gunneridae</taxon>
        <taxon>Pentapetalae</taxon>
        <taxon>rosids</taxon>
        <taxon>malvids</taxon>
        <taxon>Brassicales</taxon>
        <taxon>Brassicaceae</taxon>
        <taxon>Brassiceae</taxon>
        <taxon>Brassica</taxon>
    </lineage>
</organism>
<dbReference type="Gene3D" id="1.10.510.10">
    <property type="entry name" value="Transferase(Phosphotransferase) domain 1"/>
    <property type="match status" value="2"/>
</dbReference>
<comment type="caution">
    <text evidence="11">The sequence shown here is derived from an EMBL/GenBank/DDBJ whole genome shotgun (WGS) entry which is preliminary data.</text>
</comment>
<dbReference type="PROSITE" id="PS50011">
    <property type="entry name" value="PROTEIN_KINASE_DOM"/>
    <property type="match status" value="1"/>
</dbReference>
<evidence type="ECO:0000256" key="7">
    <source>
        <dbReference type="ARBA" id="ARBA00023229"/>
    </source>
</evidence>
<dbReference type="Pfam" id="PF00348">
    <property type="entry name" value="polyprenyl_synt"/>
    <property type="match status" value="1"/>
</dbReference>
<gene>
    <name evidence="11" type="primary">A07p050760.1_BraROA</name>
    <name evidence="11" type="ORF">IGI04_029079</name>
</gene>
<evidence type="ECO:0000256" key="2">
    <source>
        <dbReference type="ARBA" id="ARBA00006706"/>
    </source>
</evidence>
<dbReference type="SMART" id="SM00220">
    <property type="entry name" value="S_TKc"/>
    <property type="match status" value="1"/>
</dbReference>
<dbReference type="InterPro" id="IPR000719">
    <property type="entry name" value="Prot_kinase_dom"/>
</dbReference>
<evidence type="ECO:0000256" key="5">
    <source>
        <dbReference type="ARBA" id="ARBA00022729"/>
    </source>
</evidence>
<dbReference type="EMBL" id="JADBGQ010000009">
    <property type="protein sequence ID" value="KAG5381237.1"/>
    <property type="molecule type" value="Genomic_DNA"/>
</dbReference>
<dbReference type="SMART" id="SM00768">
    <property type="entry name" value="X8"/>
    <property type="match status" value="1"/>
</dbReference>
<dbReference type="InterPro" id="IPR033749">
    <property type="entry name" value="Polyprenyl_synt_CS"/>
</dbReference>
<dbReference type="SUPFAM" id="SSF56112">
    <property type="entry name" value="Protein kinase-like (PK-like)"/>
    <property type="match status" value="1"/>
</dbReference>
<keyword evidence="8" id="KW-0067">ATP-binding</keyword>
<dbReference type="Pfam" id="PF07983">
    <property type="entry name" value="X8"/>
    <property type="match status" value="1"/>
</dbReference>
<feature type="binding site" evidence="8">
    <location>
        <position position="103"/>
    </location>
    <ligand>
        <name>ATP</name>
        <dbReference type="ChEBI" id="CHEBI:30616"/>
    </ligand>
</feature>
<keyword evidence="12" id="KW-1185">Reference proteome</keyword>
<dbReference type="InterPro" id="IPR012946">
    <property type="entry name" value="X8"/>
</dbReference>
<sequence>MANAKETTLYITISVVAFVIGKIIIALLLYKRWKRKHTVHENGFPVKGGGKMVMFRSPLLNSVSSDLFMKKTHKLSNKDILGSGGFGTVYRLTINESTAFAVKRLNRGDSERDGGFHRELESMADIKHRNIVTLHGYYTSPHFNLLIYELMPNGSLDSFLHEYFDTGKATMKGDVYSFGVLLLELLTGRRPTDDEFFEEGTKLVTWVKGVVRDQREEVVIDNRLRGSPVQEMNDVFGIAMMCLEPEPDVRPTMTEVTKTWCVAKPSSDQAALLDNINYACSHVDCRVLSSGCPCYSPGNLINHASVAMNLYYQANGRNYWNCNFKNSGLIVITNPIFRALLDSGFCERMMMTSCRNIDLGTSVLDLISCGCGRRQFLLGNFPKAVCTARSYGGRNLVFLRRDVGRSCKAVPTKPKEISLVNGIGEAKTVSFDLRQETSSKQPISLANLFEVVADDLQTLNDNLLSIVGAENPVLISAAEQIFGAGGKRMRPGLVFLVSRATAELAGLKELTTEHRRLGEIIEMIHTASLIHDDVLDESDMRRAVLAGDFMFAQASWYLANLENLEVIKLISQVIKDFASGEIKQASSLFDCDVTLEDYLLKSYYKTASLVAASTKGAAIFSRVDTDVTEQMYEFGKNLGLSFQVVDDILDFTQSSEQLGKPAGSDLAKGNLTAPVIFALEKEPRLREIIESEFCEEGSLEEGIELVREGGGIRRAQELAREKADEALKNLQCLPQSGFRSALEEMVMFNLERID</sequence>
<keyword evidence="9" id="KW-1133">Transmembrane helix</keyword>
<comment type="cofactor">
    <cofactor evidence="1">
        <name>Mg(2+)</name>
        <dbReference type="ChEBI" id="CHEBI:18420"/>
    </cofactor>
</comment>
<dbReference type="SUPFAM" id="SSF48576">
    <property type="entry name" value="Terpenoid synthases"/>
    <property type="match status" value="1"/>
</dbReference>
<evidence type="ECO:0000259" key="10">
    <source>
        <dbReference type="PROSITE" id="PS50011"/>
    </source>
</evidence>
<evidence type="ECO:0000256" key="4">
    <source>
        <dbReference type="ARBA" id="ARBA00022723"/>
    </source>
</evidence>
<reference evidence="11 12" key="1">
    <citation type="submission" date="2021-03" db="EMBL/GenBank/DDBJ databases">
        <authorList>
            <person name="King G.J."/>
            <person name="Bancroft I."/>
            <person name="Baten A."/>
            <person name="Bloomfield J."/>
            <person name="Borpatragohain P."/>
            <person name="He Z."/>
            <person name="Irish N."/>
            <person name="Irwin J."/>
            <person name="Liu K."/>
            <person name="Mauleon R.P."/>
            <person name="Moore J."/>
            <person name="Morris R."/>
            <person name="Ostergaard L."/>
            <person name="Wang B."/>
            <person name="Wells R."/>
        </authorList>
    </citation>
    <scope>NUCLEOTIDE SEQUENCE [LARGE SCALE GENOMIC DNA]</scope>
    <source>
        <strain evidence="11">R-o-18</strain>
        <tissue evidence="11">Leaf</tissue>
    </source>
</reference>
<keyword evidence="9" id="KW-0812">Transmembrane</keyword>
<dbReference type="Proteomes" id="UP000823674">
    <property type="component" value="Chromosome A07"/>
</dbReference>
<dbReference type="CDD" id="cd00685">
    <property type="entry name" value="Trans_IPPS_HT"/>
    <property type="match status" value="1"/>
</dbReference>
<keyword evidence="6" id="KW-0460">Magnesium</keyword>
<dbReference type="InterPro" id="IPR000092">
    <property type="entry name" value="Polyprenyl_synt"/>
</dbReference>
<comment type="similarity">
    <text evidence="2">Belongs to the FPP/GGPP synthase family.</text>
</comment>
<dbReference type="PANTHER" id="PTHR12001:SF69">
    <property type="entry name" value="ALL TRANS-POLYPRENYL-DIPHOSPHATE SYNTHASE PDSS1"/>
    <property type="match status" value="1"/>
</dbReference>
<keyword evidence="9" id="KW-0472">Membrane</keyword>
<keyword evidence="4" id="KW-0479">Metal-binding</keyword>